<sequence length="213" mass="23021">MRDVPGDLVDGGENAPSHDAGGKACWPLLPGYRGAATFAGPGDCYRLRLIRDRETAPYAPYALWVGMNPSTAEAEVDDPTIRRELAFTEQWPVGAYWKINVGDYRATDPRALRSAPVPLVAPGSLRRKVNTARVAKLVVMAFGRLPPVLLPHGRNLVEAFAEAGIDMLCLGVTADGSPKHTLARGRHRIPNDAPLQPWDPTPWLNRAAEGGAS</sequence>
<dbReference type="RefSeq" id="WP_379899544.1">
    <property type="nucleotide sequence ID" value="NZ_JBHRTR010000022.1"/>
</dbReference>
<feature type="region of interest" description="Disordered" evidence="1">
    <location>
        <begin position="187"/>
        <end position="213"/>
    </location>
</feature>
<dbReference type="InterPro" id="IPR012441">
    <property type="entry name" value="DUF1643"/>
</dbReference>
<protein>
    <submittedName>
        <fullName evidence="2">DUF1643 domain-containing protein</fullName>
    </submittedName>
</protein>
<reference evidence="3" key="1">
    <citation type="journal article" date="2019" name="Int. J. Syst. Evol. Microbiol.">
        <title>The Global Catalogue of Microorganisms (GCM) 10K type strain sequencing project: providing services to taxonomists for standard genome sequencing and annotation.</title>
        <authorList>
            <consortium name="The Broad Institute Genomics Platform"/>
            <consortium name="The Broad Institute Genome Sequencing Center for Infectious Disease"/>
            <person name="Wu L."/>
            <person name="Ma J."/>
        </authorList>
    </citation>
    <scope>NUCLEOTIDE SEQUENCE [LARGE SCALE GENOMIC DNA]</scope>
    <source>
        <strain evidence="3">KCTC 42964</strain>
    </source>
</reference>
<keyword evidence="3" id="KW-1185">Reference proteome</keyword>
<gene>
    <name evidence="2" type="ORF">ACFOGJ_09065</name>
</gene>
<organism evidence="2 3">
    <name type="scientific">Marinibaculum pumilum</name>
    <dbReference type="NCBI Taxonomy" id="1766165"/>
    <lineage>
        <taxon>Bacteria</taxon>
        <taxon>Pseudomonadati</taxon>
        <taxon>Pseudomonadota</taxon>
        <taxon>Alphaproteobacteria</taxon>
        <taxon>Rhodospirillales</taxon>
        <taxon>Rhodospirillaceae</taxon>
        <taxon>Marinibaculum</taxon>
    </lineage>
</organism>
<dbReference type="EMBL" id="JBHRTR010000022">
    <property type="protein sequence ID" value="MFC3227378.1"/>
    <property type="molecule type" value="Genomic_DNA"/>
</dbReference>
<dbReference type="Pfam" id="PF07799">
    <property type="entry name" value="DUF1643"/>
    <property type="match status" value="1"/>
</dbReference>
<accession>A0ABV7KYA9</accession>
<evidence type="ECO:0000256" key="1">
    <source>
        <dbReference type="SAM" id="MobiDB-lite"/>
    </source>
</evidence>
<evidence type="ECO:0000313" key="2">
    <source>
        <dbReference type="EMBL" id="MFC3227378.1"/>
    </source>
</evidence>
<comment type="caution">
    <text evidence="2">The sequence shown here is derived from an EMBL/GenBank/DDBJ whole genome shotgun (WGS) entry which is preliminary data.</text>
</comment>
<proteinExistence type="predicted"/>
<evidence type="ECO:0000313" key="3">
    <source>
        <dbReference type="Proteomes" id="UP001595528"/>
    </source>
</evidence>
<feature type="region of interest" description="Disordered" evidence="1">
    <location>
        <begin position="1"/>
        <end position="20"/>
    </location>
</feature>
<name>A0ABV7KYA9_9PROT</name>
<dbReference type="Proteomes" id="UP001595528">
    <property type="component" value="Unassembled WGS sequence"/>
</dbReference>